<evidence type="ECO:0000313" key="1">
    <source>
        <dbReference type="EMBL" id="EHY64212.1"/>
    </source>
</evidence>
<dbReference type="EMBL" id="JH604738">
    <property type="protein sequence ID" value="EHY64212.1"/>
    <property type="molecule type" value="Genomic_DNA"/>
</dbReference>
<protein>
    <submittedName>
        <fullName evidence="1">Uncharacterized protein</fullName>
    </submittedName>
</protein>
<organism evidence="1">
    <name type="scientific">Nematocida ausubeli (strain ATCC PRA-371 / ERTm2)</name>
    <name type="common">Nematode killer fungus</name>
    <dbReference type="NCBI Taxonomy" id="1913371"/>
    <lineage>
        <taxon>Eukaryota</taxon>
        <taxon>Fungi</taxon>
        <taxon>Fungi incertae sedis</taxon>
        <taxon>Microsporidia</taxon>
        <taxon>Nematocida</taxon>
    </lineage>
</organism>
<name>H8ZGM1_NEMA1</name>
<dbReference type="AlphaFoldDB" id="H8ZGM1"/>
<reference evidence="1" key="1">
    <citation type="submission" date="2011-03" db="EMBL/GenBank/DDBJ databases">
        <title>The Genome Sequence of Nematocida sp1 strain ERTm2.</title>
        <authorList>
            <consortium name="The Broad Institute Genome Sequencing Platform"/>
            <consortium name="The Broad Institute Genome Sequencing Center for Infectious Disease"/>
            <person name="Cuomo C."/>
            <person name="Troemel E."/>
            <person name="Young S.K."/>
            <person name="Zeng Q."/>
            <person name="Gargeya S."/>
            <person name="Fitzgerald M."/>
            <person name="Haas B."/>
            <person name="Abouelleil A."/>
            <person name="Alvarado L."/>
            <person name="Arachchi H.M."/>
            <person name="Berlin A."/>
            <person name="Brown A."/>
            <person name="Chapman S.B."/>
            <person name="Chen Z."/>
            <person name="Dunbar C."/>
            <person name="Freedman E."/>
            <person name="Gearin G."/>
            <person name="Gellesch M."/>
            <person name="Goldberg J."/>
            <person name="Griggs A."/>
            <person name="Gujja S."/>
            <person name="Heilman E.R."/>
            <person name="Heiman D."/>
            <person name="Howarth C."/>
            <person name="Larson L."/>
            <person name="Lui A."/>
            <person name="MacDonald P.J.P."/>
            <person name="Mehta T."/>
            <person name="Montmayeur A."/>
            <person name="Murphy C."/>
            <person name="Neiman D."/>
            <person name="Pearson M."/>
            <person name="Priest M."/>
            <person name="Roberts A."/>
            <person name="Saif S."/>
            <person name="Shea T."/>
            <person name="Shenoy N."/>
            <person name="Sisk P."/>
            <person name="Stolte C."/>
            <person name="Sykes S."/>
            <person name="White J."/>
            <person name="Yandava C."/>
            <person name="Wortman J."/>
            <person name="Nusbaum C."/>
            <person name="Birren B."/>
        </authorList>
    </citation>
    <scope>NUCLEOTIDE SEQUENCE</scope>
    <source>
        <strain evidence="1">ERTm2</strain>
    </source>
</reference>
<sequence>MISLQRKCSNDDYKCNDFSKDLISIIRSKPLLIEILTLNGTTMNYITKIIKSIEGVEAKYTASDCKRFGNRSLLWIIYSAQKFKYTGWSNIVQGCYNLIDIESFKNDSGYMRYCSNTWTGEIAAVFEEVKDIVCVENDRESMERFLTIQSHLMENHW</sequence>
<gene>
    <name evidence="1" type="ORF">NERG_02742</name>
</gene>
<dbReference type="Proteomes" id="UP000005622">
    <property type="component" value="Unassembled WGS sequence"/>
</dbReference>
<accession>H8ZGM1</accession>
<dbReference type="HOGENOM" id="CLU_1678393_0_0_1"/>
<proteinExistence type="predicted"/>